<protein>
    <submittedName>
        <fullName evidence="1">Uncharacterized protein</fullName>
    </submittedName>
</protein>
<sequence>MGFHMSESSRTRRKHDTQLIFESTLLSDQPFLAMIRCSGSYFHFSIQILVFISTGTEPVVLVIRNIVRDTFPQTLLLKTPGAANTPMLPPFEIELAECGLIFWPTSNCPLGASFQPCCCSKTSAATLLLLLQSFLYCNQRCQQHHRTYAPHAAITLKLLNYWCCKNSVDITNKPKQPFYGGDRTGSFLFLNPCSVCSTYLLLTPFVQICHQLFTEQAANHADHTTPQLDHEPTHKYKTGLSPCSYLLLTDIVDERGLLDCFDGNSSIPLGVSVFGPPLFIYVLCTRGLLPLHTLCALQSAFIIDSTSSFLHHLLPEHDSLGTDHLLVETSPSLTSNTLSPL</sequence>
<comment type="caution">
    <text evidence="1">The sequence shown here is derived from an EMBL/GenBank/DDBJ whole genome shotgun (WGS) entry which is preliminary data.</text>
</comment>
<evidence type="ECO:0000313" key="1">
    <source>
        <dbReference type="EMBL" id="KAK4426007.1"/>
    </source>
</evidence>
<dbReference type="Proteomes" id="UP001293254">
    <property type="component" value="Unassembled WGS sequence"/>
</dbReference>
<gene>
    <name evidence="1" type="ORF">Salat_1369200</name>
</gene>
<organism evidence="1 2">
    <name type="scientific">Sesamum alatum</name>
    <dbReference type="NCBI Taxonomy" id="300844"/>
    <lineage>
        <taxon>Eukaryota</taxon>
        <taxon>Viridiplantae</taxon>
        <taxon>Streptophyta</taxon>
        <taxon>Embryophyta</taxon>
        <taxon>Tracheophyta</taxon>
        <taxon>Spermatophyta</taxon>
        <taxon>Magnoliopsida</taxon>
        <taxon>eudicotyledons</taxon>
        <taxon>Gunneridae</taxon>
        <taxon>Pentapetalae</taxon>
        <taxon>asterids</taxon>
        <taxon>lamiids</taxon>
        <taxon>Lamiales</taxon>
        <taxon>Pedaliaceae</taxon>
        <taxon>Sesamum</taxon>
    </lineage>
</organism>
<keyword evidence="2" id="KW-1185">Reference proteome</keyword>
<evidence type="ECO:0000313" key="2">
    <source>
        <dbReference type="Proteomes" id="UP001293254"/>
    </source>
</evidence>
<dbReference type="EMBL" id="JACGWO010000005">
    <property type="protein sequence ID" value="KAK4426007.1"/>
    <property type="molecule type" value="Genomic_DNA"/>
</dbReference>
<dbReference type="AlphaFoldDB" id="A0AAE1Y9K0"/>
<reference evidence="1" key="2">
    <citation type="journal article" date="2024" name="Plant">
        <title>Genomic evolution and insights into agronomic trait innovations of Sesamum species.</title>
        <authorList>
            <person name="Miao H."/>
            <person name="Wang L."/>
            <person name="Qu L."/>
            <person name="Liu H."/>
            <person name="Sun Y."/>
            <person name="Le M."/>
            <person name="Wang Q."/>
            <person name="Wei S."/>
            <person name="Zheng Y."/>
            <person name="Lin W."/>
            <person name="Duan Y."/>
            <person name="Cao H."/>
            <person name="Xiong S."/>
            <person name="Wang X."/>
            <person name="Wei L."/>
            <person name="Li C."/>
            <person name="Ma Q."/>
            <person name="Ju M."/>
            <person name="Zhao R."/>
            <person name="Li G."/>
            <person name="Mu C."/>
            <person name="Tian Q."/>
            <person name="Mei H."/>
            <person name="Zhang T."/>
            <person name="Gao T."/>
            <person name="Zhang H."/>
        </authorList>
    </citation>
    <scope>NUCLEOTIDE SEQUENCE</scope>
    <source>
        <strain evidence="1">3651</strain>
    </source>
</reference>
<name>A0AAE1Y9K0_9LAMI</name>
<accession>A0AAE1Y9K0</accession>
<reference evidence="1" key="1">
    <citation type="submission" date="2020-06" db="EMBL/GenBank/DDBJ databases">
        <authorList>
            <person name="Li T."/>
            <person name="Hu X."/>
            <person name="Zhang T."/>
            <person name="Song X."/>
            <person name="Zhang H."/>
            <person name="Dai N."/>
            <person name="Sheng W."/>
            <person name="Hou X."/>
            <person name="Wei L."/>
        </authorList>
    </citation>
    <scope>NUCLEOTIDE SEQUENCE</scope>
    <source>
        <strain evidence="1">3651</strain>
        <tissue evidence="1">Leaf</tissue>
    </source>
</reference>
<proteinExistence type="predicted"/>